<evidence type="ECO:0000313" key="2">
    <source>
        <dbReference type="EMBL" id="KAI1515898.1"/>
    </source>
</evidence>
<sequence length="78" mass="8845">MDPREVAYSNAIHDLNAGVFKSQRQAAKAYGVPRSSLQERINGRQPYAIAHQQQQRLTPEQEAFLVDCVRGLDNDDFN</sequence>
<dbReference type="GO" id="GO:0003677">
    <property type="term" value="F:DNA binding"/>
    <property type="evidence" value="ECO:0007669"/>
    <property type="project" value="InterPro"/>
</dbReference>
<feature type="domain" description="HTH psq-type" evidence="1">
    <location>
        <begin position="22"/>
        <end position="45"/>
    </location>
</feature>
<dbReference type="InterPro" id="IPR009057">
    <property type="entry name" value="Homeodomain-like_sf"/>
</dbReference>
<protein>
    <submittedName>
        <fullName evidence="2">HTH-psq domain containing protein</fullName>
    </submittedName>
</protein>
<dbReference type="Pfam" id="PF05225">
    <property type="entry name" value="HTH_psq"/>
    <property type="match status" value="1"/>
</dbReference>
<organism evidence="2 3">
    <name type="scientific">Pyrenophora tritici-repentis</name>
    <dbReference type="NCBI Taxonomy" id="45151"/>
    <lineage>
        <taxon>Eukaryota</taxon>
        <taxon>Fungi</taxon>
        <taxon>Dikarya</taxon>
        <taxon>Ascomycota</taxon>
        <taxon>Pezizomycotina</taxon>
        <taxon>Dothideomycetes</taxon>
        <taxon>Pleosporomycetidae</taxon>
        <taxon>Pleosporales</taxon>
        <taxon>Pleosporineae</taxon>
        <taxon>Pleosporaceae</taxon>
        <taxon>Pyrenophora</taxon>
    </lineage>
</organism>
<dbReference type="AlphaFoldDB" id="A0A922NFW3"/>
<comment type="caution">
    <text evidence="2">The sequence shown here is derived from an EMBL/GenBank/DDBJ whole genome shotgun (WGS) entry which is preliminary data.</text>
</comment>
<name>A0A922NFW3_9PLEO</name>
<dbReference type="InterPro" id="IPR007889">
    <property type="entry name" value="HTH_Psq"/>
</dbReference>
<evidence type="ECO:0000259" key="1">
    <source>
        <dbReference type="Pfam" id="PF05225"/>
    </source>
</evidence>
<evidence type="ECO:0000313" key="3">
    <source>
        <dbReference type="Proteomes" id="UP000249757"/>
    </source>
</evidence>
<dbReference type="EMBL" id="NRDI02000005">
    <property type="protein sequence ID" value="KAI1515898.1"/>
    <property type="molecule type" value="Genomic_DNA"/>
</dbReference>
<accession>A0A922NFW3</accession>
<proteinExistence type="predicted"/>
<reference evidence="3" key="1">
    <citation type="journal article" date="2022" name="Microb. Genom.">
        <title>A global pangenome for the wheat fungal pathogen Pyrenophora tritici-repentis and prediction of effector protein structural homology.</title>
        <authorList>
            <person name="Moolhuijzen P.M."/>
            <person name="See P.T."/>
            <person name="Shi G."/>
            <person name="Powell H.R."/>
            <person name="Cockram J."/>
            <person name="Jorgensen L.N."/>
            <person name="Benslimane H."/>
            <person name="Strelkov S.E."/>
            <person name="Turner J."/>
            <person name="Liu Z."/>
            <person name="Moffat C.S."/>
        </authorList>
    </citation>
    <scope>NUCLEOTIDE SEQUENCE [LARGE SCALE GENOMIC DNA]</scope>
</reference>
<keyword evidence="3" id="KW-1185">Reference proteome</keyword>
<dbReference type="SUPFAM" id="SSF46689">
    <property type="entry name" value="Homeodomain-like"/>
    <property type="match status" value="1"/>
</dbReference>
<dbReference type="Proteomes" id="UP000249757">
    <property type="component" value="Unassembled WGS sequence"/>
</dbReference>
<dbReference type="Gene3D" id="1.10.10.60">
    <property type="entry name" value="Homeodomain-like"/>
    <property type="match status" value="1"/>
</dbReference>
<gene>
    <name evidence="2" type="ORF">Ptr86124_004435</name>
</gene>